<name>Q5BFN5_EMENI</name>
<accession>C8VS09</accession>
<dbReference type="GeneID" id="2876417"/>
<protein>
    <submittedName>
        <fullName evidence="1">Uncharacterized protein</fullName>
    </submittedName>
</protein>
<reference evidence="2" key="2">
    <citation type="journal article" date="2009" name="Fungal Genet. Biol.">
        <title>The 2008 update of the Aspergillus nidulans genome annotation: a community effort.</title>
        <authorList>
            <person name="Wortman J.R."/>
            <person name="Gilsenan J.M."/>
            <person name="Joardar V."/>
            <person name="Deegan J."/>
            <person name="Clutterbuck J."/>
            <person name="Andersen M.R."/>
            <person name="Archer D."/>
            <person name="Bencina M."/>
            <person name="Braus G."/>
            <person name="Coutinho P."/>
            <person name="von Dohren H."/>
            <person name="Doonan J."/>
            <person name="Driessen A.J."/>
            <person name="Durek P."/>
            <person name="Espeso E."/>
            <person name="Fekete E."/>
            <person name="Flipphi M."/>
            <person name="Estrada C.G."/>
            <person name="Geysens S."/>
            <person name="Goldman G."/>
            <person name="de Groot P.W."/>
            <person name="Hansen K."/>
            <person name="Harris S.D."/>
            <person name="Heinekamp T."/>
            <person name="Helmstaedt K."/>
            <person name="Henrissat B."/>
            <person name="Hofmann G."/>
            <person name="Homan T."/>
            <person name="Horio T."/>
            <person name="Horiuchi H."/>
            <person name="James S."/>
            <person name="Jones M."/>
            <person name="Karaffa L."/>
            <person name="Karanyi Z."/>
            <person name="Kato M."/>
            <person name="Keller N."/>
            <person name="Kelly D.E."/>
            <person name="Kiel J.A."/>
            <person name="Kim J.M."/>
            <person name="van der Klei I.J."/>
            <person name="Klis F.M."/>
            <person name="Kovalchuk A."/>
            <person name="Krasevec N."/>
            <person name="Kubicek C.P."/>
            <person name="Liu B."/>
            <person name="Maccabe A."/>
            <person name="Meyer V."/>
            <person name="Mirabito P."/>
            <person name="Miskei M."/>
            <person name="Mos M."/>
            <person name="Mullins J."/>
            <person name="Nelson D.R."/>
            <person name="Nielsen J."/>
            <person name="Oakley B.R."/>
            <person name="Osmani S.A."/>
            <person name="Pakula T."/>
            <person name="Paszewski A."/>
            <person name="Paulsen I."/>
            <person name="Pilsyk S."/>
            <person name="Pocsi I."/>
            <person name="Punt P.J."/>
            <person name="Ram A.F."/>
            <person name="Ren Q."/>
            <person name="Robellet X."/>
            <person name="Robson G."/>
            <person name="Seiboth B."/>
            <person name="van Solingen P."/>
            <person name="Specht T."/>
            <person name="Sun J."/>
            <person name="Taheri-Talesh N."/>
            <person name="Takeshita N."/>
            <person name="Ussery D."/>
            <person name="vanKuyk P.A."/>
            <person name="Visser H."/>
            <person name="van de Vondervoort P.J."/>
            <person name="de Vries R.P."/>
            <person name="Walton J."/>
            <person name="Xiang X."/>
            <person name="Xiong Y."/>
            <person name="Zeng A.P."/>
            <person name="Brandt B.W."/>
            <person name="Cornell M.J."/>
            <person name="van den Hondel C.A."/>
            <person name="Visser J."/>
            <person name="Oliver S.G."/>
            <person name="Turner G."/>
        </authorList>
    </citation>
    <scope>GENOME REANNOTATION</scope>
    <source>
        <strain evidence="2">FGSC A4 / ATCC 38163 / CBS 112.46 / NRRL 194 / M139</strain>
    </source>
</reference>
<dbReference type="RefSeq" id="XP_658249.1">
    <property type="nucleotide sequence ID" value="XM_653157.1"/>
</dbReference>
<dbReference type="HOGENOM" id="CLU_2158342_0_0_1"/>
<accession>Q5BFN5</accession>
<sequence>MYKTRSPCRFTGPSKHSHAEIIKMPAWYLTAAFSENPSNCIDKLFQTGGSKAPILRPGPKQCTNNKPKVIDHQGHSLIKACLARGCESFGRIDRAGKSGPLSPPTLVNLGT</sequence>
<proteinExistence type="predicted"/>
<organism evidence="1 2">
    <name type="scientific">Emericella nidulans (strain FGSC A4 / ATCC 38163 / CBS 112.46 / NRRL 194 / M139)</name>
    <name type="common">Aspergillus nidulans</name>
    <dbReference type="NCBI Taxonomy" id="227321"/>
    <lineage>
        <taxon>Eukaryota</taxon>
        <taxon>Fungi</taxon>
        <taxon>Dikarya</taxon>
        <taxon>Ascomycota</taxon>
        <taxon>Pezizomycotina</taxon>
        <taxon>Eurotiomycetes</taxon>
        <taxon>Eurotiomycetidae</taxon>
        <taxon>Eurotiales</taxon>
        <taxon>Aspergillaceae</taxon>
        <taxon>Aspergillus</taxon>
        <taxon>Aspergillus subgen. Nidulantes</taxon>
    </lineage>
</organism>
<dbReference type="AlphaFoldDB" id="Q5BFN5"/>
<evidence type="ECO:0000313" key="1">
    <source>
        <dbReference type="EMBL" id="CBF89069.1"/>
    </source>
</evidence>
<gene>
    <name evidence="1" type="ORF">ANIA_00645</name>
</gene>
<reference evidence="2" key="1">
    <citation type="journal article" date="2005" name="Nature">
        <title>Sequencing of Aspergillus nidulans and comparative analysis with A. fumigatus and A. oryzae.</title>
        <authorList>
            <person name="Galagan J.E."/>
            <person name="Calvo S.E."/>
            <person name="Cuomo C."/>
            <person name="Ma L.J."/>
            <person name="Wortman J.R."/>
            <person name="Batzoglou S."/>
            <person name="Lee S.I."/>
            <person name="Basturkmen M."/>
            <person name="Spevak C.C."/>
            <person name="Clutterbuck J."/>
            <person name="Kapitonov V."/>
            <person name="Jurka J."/>
            <person name="Scazzocchio C."/>
            <person name="Farman M."/>
            <person name="Butler J."/>
            <person name="Purcell S."/>
            <person name="Harris S."/>
            <person name="Braus G.H."/>
            <person name="Draht O."/>
            <person name="Busch S."/>
            <person name="D'Enfert C."/>
            <person name="Bouchier C."/>
            <person name="Goldman G.H."/>
            <person name="Bell-Pedersen D."/>
            <person name="Griffiths-Jones S."/>
            <person name="Doonan J.H."/>
            <person name="Yu J."/>
            <person name="Vienken K."/>
            <person name="Pain A."/>
            <person name="Freitag M."/>
            <person name="Selker E.U."/>
            <person name="Archer D.B."/>
            <person name="Penalva M.A."/>
            <person name="Oakley B.R."/>
            <person name="Momany M."/>
            <person name="Tanaka T."/>
            <person name="Kumagai T."/>
            <person name="Asai K."/>
            <person name="Machida M."/>
            <person name="Nierman W.C."/>
            <person name="Denning D.W."/>
            <person name="Caddick M."/>
            <person name="Hynes M."/>
            <person name="Paoletti M."/>
            <person name="Fischer R."/>
            <person name="Miller B."/>
            <person name="Dyer P."/>
            <person name="Sachs M.S."/>
            <person name="Osmani S.A."/>
            <person name="Birren B.W."/>
        </authorList>
    </citation>
    <scope>NUCLEOTIDE SEQUENCE [LARGE SCALE GENOMIC DNA]</scope>
    <source>
        <strain evidence="2">FGSC A4 / ATCC 38163 / CBS 112.46 / NRRL 194 / M139</strain>
    </source>
</reference>
<keyword evidence="2" id="KW-1185">Reference proteome</keyword>
<dbReference type="InParanoid" id="Q5BFN5"/>
<dbReference type="KEGG" id="ani:ANIA_00645"/>
<dbReference type="Proteomes" id="UP000000560">
    <property type="component" value="Chromosome VIII"/>
</dbReference>
<evidence type="ECO:0000313" key="2">
    <source>
        <dbReference type="Proteomes" id="UP000000560"/>
    </source>
</evidence>
<dbReference type="EMBL" id="BN001308">
    <property type="protein sequence ID" value="CBF89069.1"/>
    <property type="molecule type" value="Genomic_DNA"/>
</dbReference>